<evidence type="ECO:0000256" key="4">
    <source>
        <dbReference type="SAM" id="Coils"/>
    </source>
</evidence>
<dbReference type="PANTHER" id="PTHR22923:SF103">
    <property type="entry name" value="CEREBELLIN 20-RELATED"/>
    <property type="match status" value="1"/>
</dbReference>
<dbReference type="PANTHER" id="PTHR22923">
    <property type="entry name" value="CEREBELLIN-RELATED"/>
    <property type="match status" value="1"/>
</dbReference>
<dbReference type="PRINTS" id="PR00007">
    <property type="entry name" value="COMPLEMNTC1Q"/>
</dbReference>
<organism evidence="6 7">
    <name type="scientific">Tetraodon nigroviridis</name>
    <name type="common">Spotted green pufferfish</name>
    <name type="synonym">Chelonodon nigroviridis</name>
    <dbReference type="NCBI Taxonomy" id="99883"/>
    <lineage>
        <taxon>Eukaryota</taxon>
        <taxon>Metazoa</taxon>
        <taxon>Chordata</taxon>
        <taxon>Craniata</taxon>
        <taxon>Vertebrata</taxon>
        <taxon>Euteleostomi</taxon>
        <taxon>Actinopterygii</taxon>
        <taxon>Neopterygii</taxon>
        <taxon>Teleostei</taxon>
        <taxon>Neoteleostei</taxon>
        <taxon>Acanthomorphata</taxon>
        <taxon>Eupercaria</taxon>
        <taxon>Tetraodontiformes</taxon>
        <taxon>Tetradontoidea</taxon>
        <taxon>Tetraodontidae</taxon>
        <taxon>Tetraodon</taxon>
    </lineage>
</organism>
<dbReference type="GO" id="GO:0045202">
    <property type="term" value="C:synapse"/>
    <property type="evidence" value="ECO:0007669"/>
    <property type="project" value="TreeGrafter"/>
</dbReference>
<proteinExistence type="predicted"/>
<keyword evidence="3" id="KW-0732">Signal</keyword>
<accession>H3C2S2</accession>
<dbReference type="InParanoid" id="H3C2S2"/>
<dbReference type="PROSITE" id="PS50871">
    <property type="entry name" value="C1Q"/>
    <property type="match status" value="1"/>
</dbReference>
<dbReference type="GO" id="GO:0099558">
    <property type="term" value="P:maintenance of synapse structure"/>
    <property type="evidence" value="ECO:0007669"/>
    <property type="project" value="TreeGrafter"/>
</dbReference>
<dbReference type="InterPro" id="IPR001073">
    <property type="entry name" value="C1q_dom"/>
</dbReference>
<dbReference type="OMA" id="MAYNMAT"/>
<feature type="domain" description="C1q" evidence="5">
    <location>
        <begin position="56"/>
        <end position="200"/>
    </location>
</feature>
<dbReference type="SMART" id="SM00110">
    <property type="entry name" value="C1Q"/>
    <property type="match status" value="1"/>
</dbReference>
<protein>
    <submittedName>
        <fullName evidence="6">Cerebellin 20</fullName>
    </submittedName>
</protein>
<dbReference type="GO" id="GO:0005576">
    <property type="term" value="C:extracellular region"/>
    <property type="evidence" value="ECO:0007669"/>
    <property type="project" value="UniProtKB-SubCell"/>
</dbReference>
<evidence type="ECO:0000256" key="1">
    <source>
        <dbReference type="ARBA" id="ARBA00004613"/>
    </source>
</evidence>
<reference evidence="7" key="1">
    <citation type="journal article" date="2004" name="Nature">
        <title>Genome duplication in the teleost fish Tetraodon nigroviridis reveals the early vertebrate proto-karyotype.</title>
        <authorList>
            <person name="Jaillon O."/>
            <person name="Aury J.-M."/>
            <person name="Brunet F."/>
            <person name="Petit J.-L."/>
            <person name="Stange-Thomann N."/>
            <person name="Mauceli E."/>
            <person name="Bouneau L."/>
            <person name="Fischer C."/>
            <person name="Ozouf-Costaz C."/>
            <person name="Bernot A."/>
            <person name="Nicaud S."/>
            <person name="Jaffe D."/>
            <person name="Fisher S."/>
            <person name="Lutfalla G."/>
            <person name="Dossat C."/>
            <person name="Segurens B."/>
            <person name="Dasilva C."/>
            <person name="Salanoubat M."/>
            <person name="Levy M."/>
            <person name="Boudet N."/>
            <person name="Castellano S."/>
            <person name="Anthouard V."/>
            <person name="Jubin C."/>
            <person name="Castelli V."/>
            <person name="Katinka M."/>
            <person name="Vacherie B."/>
            <person name="Biemont C."/>
            <person name="Skalli Z."/>
            <person name="Cattolico L."/>
            <person name="Poulain J."/>
            <person name="De Berardinis V."/>
            <person name="Cruaud C."/>
            <person name="Duprat S."/>
            <person name="Brottier P."/>
            <person name="Coutanceau J.-P."/>
            <person name="Gouzy J."/>
            <person name="Parra G."/>
            <person name="Lardier G."/>
            <person name="Chapple C."/>
            <person name="McKernan K.J."/>
            <person name="McEwan P."/>
            <person name="Bosak S."/>
            <person name="Kellis M."/>
            <person name="Volff J.-N."/>
            <person name="Guigo R."/>
            <person name="Zody M.C."/>
            <person name="Mesirov J."/>
            <person name="Lindblad-Toh K."/>
            <person name="Birren B."/>
            <person name="Nusbaum C."/>
            <person name="Kahn D."/>
            <person name="Robinson-Rechavi M."/>
            <person name="Laudet V."/>
            <person name="Schachter V."/>
            <person name="Quetier F."/>
            <person name="Saurin W."/>
            <person name="Scarpelli C."/>
            <person name="Wincker P."/>
            <person name="Lander E.S."/>
            <person name="Weissenbach J."/>
            <person name="Roest Crollius H."/>
        </authorList>
    </citation>
    <scope>NUCLEOTIDE SEQUENCE [LARGE SCALE GENOMIC DNA]</scope>
</reference>
<dbReference type="Ensembl" id="ENSTNIT00000000075.1">
    <property type="protein sequence ID" value="ENSTNIP00000002540.1"/>
    <property type="gene ID" value="ENSTNIG00000001512.1"/>
</dbReference>
<dbReference type="HOGENOM" id="CLU_001074_8_1_1"/>
<keyword evidence="2" id="KW-0964">Secreted</keyword>
<evidence type="ECO:0000256" key="3">
    <source>
        <dbReference type="ARBA" id="ARBA00022729"/>
    </source>
</evidence>
<keyword evidence="7" id="KW-1185">Reference proteome</keyword>
<keyword evidence="4" id="KW-0175">Coiled coil</keyword>
<dbReference type="SUPFAM" id="SSF49842">
    <property type="entry name" value="TNF-like"/>
    <property type="match status" value="1"/>
</dbReference>
<dbReference type="FunCoup" id="H3C2S2">
    <property type="interactions" value="2"/>
</dbReference>
<name>H3C2S2_TETNG</name>
<evidence type="ECO:0000259" key="5">
    <source>
        <dbReference type="PROSITE" id="PS50871"/>
    </source>
</evidence>
<evidence type="ECO:0000313" key="7">
    <source>
        <dbReference type="Proteomes" id="UP000007303"/>
    </source>
</evidence>
<evidence type="ECO:0000313" key="6">
    <source>
        <dbReference type="Ensembl" id="ENSTNIP00000002540.1"/>
    </source>
</evidence>
<dbReference type="InterPro" id="IPR050822">
    <property type="entry name" value="Cerebellin_Synaptic_Org"/>
</dbReference>
<dbReference type="GeneTree" id="ENSGT00940000163520"/>
<reference evidence="6" key="3">
    <citation type="submission" date="2025-09" db="UniProtKB">
        <authorList>
            <consortium name="Ensembl"/>
        </authorList>
    </citation>
    <scope>IDENTIFICATION</scope>
</reference>
<comment type="subcellular location">
    <subcellularLocation>
        <location evidence="1">Secreted</location>
    </subcellularLocation>
</comment>
<dbReference type="AlphaFoldDB" id="H3C2S2"/>
<sequence>WLLLVTMAILKSNKIPCCLMLQEVEKLRTQFNKSLDELEQVYQTMEQSLSKIKALPPASSVAASVALYSNDSFKCLGPFSSRQDIIYKHVFLNLGNSYDKNSGTFTVPRSGVYSLALTVYSDAGAPDTTLAACAALQVNGLMLAEQSEQNTQDQEDSATAVVALHLKAGDVVSVSLGAGCFLCDDHNHYNTFSVFLLYAE</sequence>
<feature type="coiled-coil region" evidence="4">
    <location>
        <begin position="21"/>
        <end position="55"/>
    </location>
</feature>
<dbReference type="Proteomes" id="UP000007303">
    <property type="component" value="Unassembled WGS sequence"/>
</dbReference>
<reference evidence="6" key="2">
    <citation type="submission" date="2025-08" db="UniProtKB">
        <authorList>
            <consortium name="Ensembl"/>
        </authorList>
    </citation>
    <scope>IDENTIFICATION</scope>
</reference>
<dbReference type="Gene3D" id="2.60.120.40">
    <property type="match status" value="1"/>
</dbReference>
<dbReference type="Pfam" id="PF00386">
    <property type="entry name" value="C1q"/>
    <property type="match status" value="1"/>
</dbReference>
<dbReference type="InterPro" id="IPR008983">
    <property type="entry name" value="Tumour_necrosis_fac-like_dom"/>
</dbReference>
<evidence type="ECO:0000256" key="2">
    <source>
        <dbReference type="ARBA" id="ARBA00022525"/>
    </source>
</evidence>